<keyword evidence="3" id="KW-1185">Reference proteome</keyword>
<dbReference type="EMBL" id="RDRB01000014">
    <property type="protein sequence ID" value="ROT95833.1"/>
    <property type="molecule type" value="Genomic_DNA"/>
</dbReference>
<protein>
    <submittedName>
        <fullName evidence="2">Molybdopterin biosynthesis protein</fullName>
    </submittedName>
</protein>
<dbReference type="AlphaFoldDB" id="A0A3N2QKY3"/>
<comment type="caution">
    <text evidence="2">The sequence shown here is derived from an EMBL/GenBank/DDBJ whole genome shotgun (WGS) entry which is preliminary data.</text>
</comment>
<gene>
    <name evidence="2" type="ORF">EAT49_19410</name>
</gene>
<dbReference type="Gene3D" id="3.40.980.10">
    <property type="entry name" value="MoaB/Mog-like domain"/>
    <property type="match status" value="1"/>
</dbReference>
<evidence type="ECO:0000313" key="3">
    <source>
        <dbReference type="Proteomes" id="UP000268016"/>
    </source>
</evidence>
<name>A0A3N2QKY3_9RHOB</name>
<dbReference type="Pfam" id="PF00994">
    <property type="entry name" value="MoCF_biosynth"/>
    <property type="match status" value="1"/>
</dbReference>
<dbReference type="UniPathway" id="UPA00344"/>
<proteinExistence type="predicted"/>
<dbReference type="OrthoDB" id="9779263at2"/>
<feature type="domain" description="MoaB/Mog" evidence="1">
    <location>
        <begin position="190"/>
        <end position="282"/>
    </location>
</feature>
<dbReference type="InterPro" id="IPR036425">
    <property type="entry name" value="MoaB/Mog-like_dom_sf"/>
</dbReference>
<dbReference type="CDD" id="cd03522">
    <property type="entry name" value="MoeA_like"/>
    <property type="match status" value="1"/>
</dbReference>
<evidence type="ECO:0000259" key="1">
    <source>
        <dbReference type="Pfam" id="PF00994"/>
    </source>
</evidence>
<organism evidence="2 3">
    <name type="scientific">Histidinibacterium lentulum</name>
    <dbReference type="NCBI Taxonomy" id="2480588"/>
    <lineage>
        <taxon>Bacteria</taxon>
        <taxon>Pseudomonadati</taxon>
        <taxon>Pseudomonadota</taxon>
        <taxon>Alphaproteobacteria</taxon>
        <taxon>Rhodobacterales</taxon>
        <taxon>Paracoccaceae</taxon>
        <taxon>Histidinibacterium</taxon>
    </lineage>
</organism>
<sequence length="331" mass="34142">MDFGPVPVADCVGAVLAHSLRQGDLRLKKGRVLTREDAAALAAAGWREVTVARLGPGDLGEDAAAARLAEALVVPGARIRVTRAATGRVNLHAEGPGVARIDRAAIDRVNAVDPMITVATVPEWQRCDDRTMIATVKIIAYGVPERALEFACEAGRGAIGLSETRLERALLIETLVGDAGPGKGAAATEARLARLGAGMDGPLRVAHETEALAEALRAAKAPLVLILTGSATSDPRDVGPEAVRRAGGEVLHVGMPVDPGNLLFLARLGDSPVIGLPGCARSPALNGADRVLERVVCGIPVGPAEIAGMGVGGLLKEIPTRPRPRDHGTEG</sequence>
<dbReference type="SUPFAM" id="SSF53218">
    <property type="entry name" value="Molybdenum cofactor biosynthesis proteins"/>
    <property type="match status" value="1"/>
</dbReference>
<evidence type="ECO:0000313" key="2">
    <source>
        <dbReference type="EMBL" id="ROT95833.1"/>
    </source>
</evidence>
<reference evidence="2 3" key="1">
    <citation type="submission" date="2018-10" db="EMBL/GenBank/DDBJ databases">
        <title>Histidinibacterium lentulum gen. nov., sp. nov., a marine bacterium from the culture broth of Picochlorum sp. 122.</title>
        <authorList>
            <person name="Wang G."/>
        </authorList>
    </citation>
    <scope>NUCLEOTIDE SEQUENCE [LARGE SCALE GENOMIC DNA]</scope>
    <source>
        <strain evidence="2 3">B17</strain>
    </source>
</reference>
<dbReference type="Proteomes" id="UP000268016">
    <property type="component" value="Unassembled WGS sequence"/>
</dbReference>
<dbReference type="InterPro" id="IPR001453">
    <property type="entry name" value="MoaB/Mog_dom"/>
</dbReference>
<accession>A0A3N2QKY3</accession>
<dbReference type="RefSeq" id="WP_123643982.1">
    <property type="nucleotide sequence ID" value="NZ_ML119093.1"/>
</dbReference>